<proteinExistence type="predicted"/>
<dbReference type="AlphaFoldDB" id="A0A9D4M006"/>
<dbReference type="EMBL" id="JAIWYP010000002">
    <property type="protein sequence ID" value="KAH3865976.1"/>
    <property type="molecule type" value="Genomic_DNA"/>
</dbReference>
<evidence type="ECO:0000313" key="2">
    <source>
        <dbReference type="EMBL" id="KAH3865976.1"/>
    </source>
</evidence>
<comment type="caution">
    <text evidence="2">The sequence shown here is derived from an EMBL/GenBank/DDBJ whole genome shotgun (WGS) entry which is preliminary data.</text>
</comment>
<keyword evidence="3" id="KW-1185">Reference proteome</keyword>
<organism evidence="2 3">
    <name type="scientific">Dreissena polymorpha</name>
    <name type="common">Zebra mussel</name>
    <name type="synonym">Mytilus polymorpha</name>
    <dbReference type="NCBI Taxonomy" id="45954"/>
    <lineage>
        <taxon>Eukaryota</taxon>
        <taxon>Metazoa</taxon>
        <taxon>Spiralia</taxon>
        <taxon>Lophotrochozoa</taxon>
        <taxon>Mollusca</taxon>
        <taxon>Bivalvia</taxon>
        <taxon>Autobranchia</taxon>
        <taxon>Heteroconchia</taxon>
        <taxon>Euheterodonta</taxon>
        <taxon>Imparidentia</taxon>
        <taxon>Neoheterodontei</taxon>
        <taxon>Myida</taxon>
        <taxon>Dreissenoidea</taxon>
        <taxon>Dreissenidae</taxon>
        <taxon>Dreissena</taxon>
    </lineage>
</organism>
<name>A0A9D4M006_DREPO</name>
<protein>
    <submittedName>
        <fullName evidence="2">Uncharacterized protein</fullName>
    </submittedName>
</protein>
<evidence type="ECO:0000313" key="3">
    <source>
        <dbReference type="Proteomes" id="UP000828390"/>
    </source>
</evidence>
<evidence type="ECO:0000256" key="1">
    <source>
        <dbReference type="SAM" id="MobiDB-lite"/>
    </source>
</evidence>
<reference evidence="2" key="2">
    <citation type="submission" date="2020-11" db="EMBL/GenBank/DDBJ databases">
        <authorList>
            <person name="McCartney M.A."/>
            <person name="Auch B."/>
            <person name="Kono T."/>
            <person name="Mallez S."/>
            <person name="Becker A."/>
            <person name="Gohl D.M."/>
            <person name="Silverstein K.A.T."/>
            <person name="Koren S."/>
            <person name="Bechman K.B."/>
            <person name="Herman A."/>
            <person name="Abrahante J.E."/>
            <person name="Garbe J."/>
        </authorList>
    </citation>
    <scope>NUCLEOTIDE SEQUENCE</scope>
    <source>
        <strain evidence="2">Duluth1</strain>
        <tissue evidence="2">Whole animal</tissue>
    </source>
</reference>
<accession>A0A9D4M006</accession>
<reference evidence="2" key="1">
    <citation type="journal article" date="2019" name="bioRxiv">
        <title>The Genome of the Zebra Mussel, Dreissena polymorpha: A Resource for Invasive Species Research.</title>
        <authorList>
            <person name="McCartney M.A."/>
            <person name="Auch B."/>
            <person name="Kono T."/>
            <person name="Mallez S."/>
            <person name="Zhang Y."/>
            <person name="Obille A."/>
            <person name="Becker A."/>
            <person name="Abrahante J.E."/>
            <person name="Garbe J."/>
            <person name="Badalamenti J.P."/>
            <person name="Herman A."/>
            <person name="Mangelson H."/>
            <person name="Liachko I."/>
            <person name="Sullivan S."/>
            <person name="Sone E.D."/>
            <person name="Koren S."/>
            <person name="Silverstein K.A.T."/>
            <person name="Beckman K.B."/>
            <person name="Gohl D.M."/>
        </authorList>
    </citation>
    <scope>NUCLEOTIDE SEQUENCE</scope>
    <source>
        <strain evidence="2">Duluth1</strain>
        <tissue evidence="2">Whole animal</tissue>
    </source>
</reference>
<feature type="region of interest" description="Disordered" evidence="1">
    <location>
        <begin position="1"/>
        <end position="20"/>
    </location>
</feature>
<gene>
    <name evidence="2" type="ORF">DPMN_029024</name>
</gene>
<dbReference type="Proteomes" id="UP000828390">
    <property type="component" value="Unassembled WGS sequence"/>
</dbReference>
<sequence length="65" mass="7311">MKTKKKKKASDEEDDFVIPESALKPASIPVTEVEPSPALAENTEALTVKTFQRKQKNAKSKRLKR</sequence>